<dbReference type="AlphaFoldDB" id="A0A511V846"/>
<dbReference type="EMBL" id="BJXX01000056">
    <property type="protein sequence ID" value="GEN33853.1"/>
    <property type="molecule type" value="Genomic_DNA"/>
</dbReference>
<name>A0A511V846_9BACL</name>
<evidence type="ECO:0000256" key="1">
    <source>
        <dbReference type="SAM" id="MobiDB-lite"/>
    </source>
</evidence>
<organism evidence="2 3">
    <name type="scientific">Aneurinibacillus danicus</name>
    <dbReference type="NCBI Taxonomy" id="267746"/>
    <lineage>
        <taxon>Bacteria</taxon>
        <taxon>Bacillati</taxon>
        <taxon>Bacillota</taxon>
        <taxon>Bacilli</taxon>
        <taxon>Bacillales</taxon>
        <taxon>Paenibacillaceae</taxon>
        <taxon>Aneurinibacillus group</taxon>
        <taxon>Aneurinibacillus</taxon>
    </lineage>
</organism>
<dbReference type="OrthoDB" id="2990765at2"/>
<comment type="caution">
    <text evidence="2">The sequence shown here is derived from an EMBL/GenBank/DDBJ whole genome shotgun (WGS) entry which is preliminary data.</text>
</comment>
<sequence length="73" mass="8065">MSEKTKPASDPKPAAEQKPIEAWRDALGTSKTLFVGLLAANGWAEGYECTQKEYEKAVESFLKKPVRPAKKGR</sequence>
<dbReference type="Proteomes" id="UP000321157">
    <property type="component" value="Unassembled WGS sequence"/>
</dbReference>
<accession>A0A511V846</accession>
<evidence type="ECO:0000313" key="2">
    <source>
        <dbReference type="EMBL" id="GEN33853.1"/>
    </source>
</evidence>
<gene>
    <name evidence="2" type="ORF">ADA01nite_13130</name>
</gene>
<feature type="region of interest" description="Disordered" evidence="1">
    <location>
        <begin position="1"/>
        <end position="20"/>
    </location>
</feature>
<reference evidence="2 3" key="1">
    <citation type="submission" date="2019-07" db="EMBL/GenBank/DDBJ databases">
        <title>Whole genome shotgun sequence of Aneurinibacillus danicus NBRC 102444.</title>
        <authorList>
            <person name="Hosoyama A."/>
            <person name="Uohara A."/>
            <person name="Ohji S."/>
            <person name="Ichikawa N."/>
        </authorList>
    </citation>
    <scope>NUCLEOTIDE SEQUENCE [LARGE SCALE GENOMIC DNA]</scope>
    <source>
        <strain evidence="2 3">NBRC 102444</strain>
    </source>
</reference>
<proteinExistence type="predicted"/>
<keyword evidence="3" id="KW-1185">Reference proteome</keyword>
<evidence type="ECO:0000313" key="3">
    <source>
        <dbReference type="Proteomes" id="UP000321157"/>
    </source>
</evidence>
<protein>
    <submittedName>
        <fullName evidence="2">Uncharacterized protein</fullName>
    </submittedName>
</protein>
<dbReference type="RefSeq" id="WP_111154033.1">
    <property type="nucleotide sequence ID" value="NZ_BJXX01000056.1"/>
</dbReference>